<keyword evidence="1" id="KW-0472">Membrane</keyword>
<dbReference type="RefSeq" id="WP_184477748.1">
    <property type="nucleotide sequence ID" value="NZ_JACHIV010000001.1"/>
</dbReference>
<dbReference type="EMBL" id="JACHIV010000001">
    <property type="protein sequence ID" value="MBB5067975.1"/>
    <property type="molecule type" value="Genomic_DNA"/>
</dbReference>
<proteinExistence type="predicted"/>
<evidence type="ECO:0000256" key="1">
    <source>
        <dbReference type="SAM" id="Phobius"/>
    </source>
</evidence>
<protein>
    <submittedName>
        <fullName evidence="2">Uncharacterized protein</fullName>
    </submittedName>
</protein>
<evidence type="ECO:0000313" key="3">
    <source>
        <dbReference type="Proteomes" id="UP000580474"/>
    </source>
</evidence>
<keyword evidence="1" id="KW-0812">Transmembrane</keyword>
<feature type="transmembrane region" description="Helical" evidence="1">
    <location>
        <begin position="17"/>
        <end position="36"/>
    </location>
</feature>
<dbReference type="AlphaFoldDB" id="A0A840NCX8"/>
<keyword evidence="1" id="KW-1133">Transmembrane helix</keyword>
<accession>A0A840NCX8</accession>
<gene>
    <name evidence="2" type="ORF">BJ969_001063</name>
</gene>
<reference evidence="2 3" key="1">
    <citation type="submission" date="2020-08" db="EMBL/GenBank/DDBJ databases">
        <title>Sequencing the genomes of 1000 actinobacteria strains.</title>
        <authorList>
            <person name="Klenk H.-P."/>
        </authorList>
    </citation>
    <scope>NUCLEOTIDE SEQUENCE [LARGE SCALE GENOMIC DNA]</scope>
    <source>
        <strain evidence="2 3">DSM 45582</strain>
    </source>
</reference>
<organism evidence="2 3">
    <name type="scientific">Saccharopolyspora gloriosae</name>
    <dbReference type="NCBI Taxonomy" id="455344"/>
    <lineage>
        <taxon>Bacteria</taxon>
        <taxon>Bacillati</taxon>
        <taxon>Actinomycetota</taxon>
        <taxon>Actinomycetes</taxon>
        <taxon>Pseudonocardiales</taxon>
        <taxon>Pseudonocardiaceae</taxon>
        <taxon>Saccharopolyspora</taxon>
    </lineage>
</organism>
<name>A0A840NCX8_9PSEU</name>
<sequence>MQSTSPVGRSRNSWLKWGVPIAVIVLLAAGAGGIVAQRYYSEPSGTTGVMGEAQDQGGQYANIELSPDAEAHPDSADIRWTLQMHFNAINMRRYETWKATVVAEKQRQLPEDKWQQEYATTRDAAVRVHRVEPGPKDSLRILMTFVSTQDPHDAPPGLESPCLRWSVVYPMVVDAGGFRLDTNSLPGSALAVRC</sequence>
<evidence type="ECO:0000313" key="2">
    <source>
        <dbReference type="EMBL" id="MBB5067975.1"/>
    </source>
</evidence>
<comment type="caution">
    <text evidence="2">The sequence shown here is derived from an EMBL/GenBank/DDBJ whole genome shotgun (WGS) entry which is preliminary data.</text>
</comment>
<dbReference type="Proteomes" id="UP000580474">
    <property type="component" value="Unassembled WGS sequence"/>
</dbReference>
<keyword evidence="3" id="KW-1185">Reference proteome</keyword>